<gene>
    <name evidence="4" type="ORF">PARMNEM_LOCUS197</name>
</gene>
<dbReference type="GO" id="GO:0016747">
    <property type="term" value="F:acyltransferase activity, transferring groups other than amino-acyl groups"/>
    <property type="evidence" value="ECO:0007669"/>
    <property type="project" value="InterPro"/>
</dbReference>
<protein>
    <recommendedName>
        <fullName evidence="3">Nose resistant-to-fluoxetine protein N-terminal domain-containing protein</fullName>
    </recommendedName>
</protein>
<evidence type="ECO:0000313" key="5">
    <source>
        <dbReference type="Proteomes" id="UP001314205"/>
    </source>
</evidence>
<dbReference type="Pfam" id="PF01757">
    <property type="entry name" value="Acyl_transf_3"/>
    <property type="match status" value="1"/>
</dbReference>
<feature type="transmembrane region" description="Helical" evidence="1">
    <location>
        <begin position="374"/>
        <end position="392"/>
    </location>
</feature>
<evidence type="ECO:0000313" key="4">
    <source>
        <dbReference type="EMBL" id="CAK1578058.1"/>
    </source>
</evidence>
<evidence type="ECO:0000256" key="2">
    <source>
        <dbReference type="SAM" id="SignalP"/>
    </source>
</evidence>
<evidence type="ECO:0000256" key="1">
    <source>
        <dbReference type="SAM" id="Phobius"/>
    </source>
</evidence>
<feature type="transmembrane region" description="Helical" evidence="1">
    <location>
        <begin position="440"/>
        <end position="458"/>
    </location>
</feature>
<feature type="transmembrane region" description="Helical" evidence="1">
    <location>
        <begin position="620"/>
        <end position="638"/>
    </location>
</feature>
<keyword evidence="1" id="KW-0472">Membrane</keyword>
<accession>A0AAV1K663</accession>
<reference evidence="4 5" key="1">
    <citation type="submission" date="2023-11" db="EMBL/GenBank/DDBJ databases">
        <authorList>
            <person name="Hedman E."/>
            <person name="Englund M."/>
            <person name="Stromberg M."/>
            <person name="Nyberg Akerstrom W."/>
            <person name="Nylinder S."/>
            <person name="Jareborg N."/>
            <person name="Kallberg Y."/>
            <person name="Kronander E."/>
        </authorList>
    </citation>
    <scope>NUCLEOTIDE SEQUENCE [LARGE SCALE GENOMIC DNA]</scope>
</reference>
<dbReference type="PROSITE" id="PS51257">
    <property type="entry name" value="PROKAR_LIPOPROTEIN"/>
    <property type="match status" value="1"/>
</dbReference>
<keyword evidence="5" id="KW-1185">Reference proteome</keyword>
<dbReference type="AlphaFoldDB" id="A0AAV1K663"/>
<dbReference type="InterPro" id="IPR006621">
    <property type="entry name" value="Nose-resist-to-fluoxetine_N"/>
</dbReference>
<keyword evidence="1" id="KW-0812">Transmembrane</keyword>
<dbReference type="Pfam" id="PF20146">
    <property type="entry name" value="NRF"/>
    <property type="match status" value="1"/>
</dbReference>
<dbReference type="Proteomes" id="UP001314205">
    <property type="component" value="Unassembled WGS sequence"/>
</dbReference>
<feature type="transmembrane region" description="Helical" evidence="1">
    <location>
        <begin position="650"/>
        <end position="671"/>
    </location>
</feature>
<dbReference type="PANTHER" id="PTHR11161">
    <property type="entry name" value="O-ACYLTRANSFERASE"/>
    <property type="match status" value="1"/>
</dbReference>
<dbReference type="EMBL" id="CAVLGL010000001">
    <property type="protein sequence ID" value="CAK1578058.1"/>
    <property type="molecule type" value="Genomic_DNA"/>
</dbReference>
<feature type="chain" id="PRO_5043718341" description="Nose resistant-to-fluoxetine protein N-terminal domain-containing protein" evidence="2">
    <location>
        <begin position="18"/>
        <end position="693"/>
    </location>
</feature>
<feature type="transmembrane region" description="Helical" evidence="1">
    <location>
        <begin position="545"/>
        <end position="564"/>
    </location>
</feature>
<dbReference type="InterPro" id="IPR052728">
    <property type="entry name" value="O2_lipid_transport_reg"/>
</dbReference>
<name>A0AAV1K663_9NEOP</name>
<evidence type="ECO:0000259" key="3">
    <source>
        <dbReference type="SMART" id="SM00703"/>
    </source>
</evidence>
<comment type="caution">
    <text evidence="4">The sequence shown here is derived from an EMBL/GenBank/DDBJ whole genome shotgun (WGS) entry which is preliminary data.</text>
</comment>
<feature type="transmembrane region" description="Helical" evidence="1">
    <location>
        <begin position="576"/>
        <end position="599"/>
    </location>
</feature>
<dbReference type="PANTHER" id="PTHR11161:SF4">
    <property type="entry name" value="DROP DEAD"/>
    <property type="match status" value="1"/>
</dbReference>
<sequence length="693" mass="78793">MAARACLLLLLVGACAARECIELTLSEKSIADSIFNGTLLKIAAKNESYDDSVKTNVLQLWDRFPKIMVPMNGTSEQCRRDSRLFLDSLDRLELWALKMFDATAKPPSGILSGNANQYGDFDECLEIDGTVRGKYCLASLQVTLKGNKELDHLDTLIHSGHYLRSNITDMGHRVPRYSSLLWGICIPSSCSSFDLEEELSQKLSSLNILVRVQNTMCTVKNFSRPYSLGKTLSITFFLAIILLLSLGTILDDGKDGATNFEKLLNAFSLKRNLRKVFDLSDAPTRVKGVDAFRGLNAFALLLAHKSMAMAHSPFANKTSFSAVFGMPWAVIGRSAIVYTDSFLYLSGFLNAHNLLQELERKGTIDMKNRLLARWFRLFPLFLSLMLFCTYILPDINNGPQWNLVVEEHSRVCEKNMWKSFLFIHNYFGFEEMCLTHTHQIGIDMQLYVATLPLMLILWKFRNLGWILVVGIAVASTVLRYMAIHWYDISMFVYYGISVQKLLDAARYSYILPTHRATIYLIGVAMAYVMKSKKLRLNLSNTQIRFLWAACFIIAAFTIASPYQMGLEGYRYEHFPAAMFAAFSPILWGLSMCIAHWAICNDYAGVGTTIVEWRAFKFFNKIAYGVYLTQFPIFFYNVGVQRHAEFYTPLLLLHIPEMITVLVISILATVAIEMPFNQVYRIYFGKSQTKLKDK</sequence>
<feature type="domain" description="Nose resistant-to-fluoxetine protein N-terminal" evidence="3">
    <location>
        <begin position="75"/>
        <end position="219"/>
    </location>
</feature>
<organism evidence="4 5">
    <name type="scientific">Parnassius mnemosyne</name>
    <name type="common">clouded apollo</name>
    <dbReference type="NCBI Taxonomy" id="213953"/>
    <lineage>
        <taxon>Eukaryota</taxon>
        <taxon>Metazoa</taxon>
        <taxon>Ecdysozoa</taxon>
        <taxon>Arthropoda</taxon>
        <taxon>Hexapoda</taxon>
        <taxon>Insecta</taxon>
        <taxon>Pterygota</taxon>
        <taxon>Neoptera</taxon>
        <taxon>Endopterygota</taxon>
        <taxon>Lepidoptera</taxon>
        <taxon>Glossata</taxon>
        <taxon>Ditrysia</taxon>
        <taxon>Papilionoidea</taxon>
        <taxon>Papilionidae</taxon>
        <taxon>Parnassiinae</taxon>
        <taxon>Parnassini</taxon>
        <taxon>Parnassius</taxon>
        <taxon>Driopa</taxon>
    </lineage>
</organism>
<feature type="transmembrane region" description="Helical" evidence="1">
    <location>
        <begin position="506"/>
        <end position="529"/>
    </location>
</feature>
<feature type="transmembrane region" description="Helical" evidence="1">
    <location>
        <begin position="465"/>
        <end position="486"/>
    </location>
</feature>
<feature type="transmembrane region" description="Helical" evidence="1">
    <location>
        <begin position="231"/>
        <end position="250"/>
    </location>
</feature>
<keyword evidence="1" id="KW-1133">Transmembrane helix</keyword>
<dbReference type="SMART" id="SM00703">
    <property type="entry name" value="NRF"/>
    <property type="match status" value="1"/>
</dbReference>
<keyword evidence="2" id="KW-0732">Signal</keyword>
<feature type="signal peptide" evidence="2">
    <location>
        <begin position="1"/>
        <end position="17"/>
    </location>
</feature>
<proteinExistence type="predicted"/>
<dbReference type="InterPro" id="IPR002656">
    <property type="entry name" value="Acyl_transf_3_dom"/>
</dbReference>